<organism evidence="2 3">
    <name type="scientific">Mycena pura</name>
    <dbReference type="NCBI Taxonomy" id="153505"/>
    <lineage>
        <taxon>Eukaryota</taxon>
        <taxon>Fungi</taxon>
        <taxon>Dikarya</taxon>
        <taxon>Basidiomycota</taxon>
        <taxon>Agaricomycotina</taxon>
        <taxon>Agaricomycetes</taxon>
        <taxon>Agaricomycetidae</taxon>
        <taxon>Agaricales</taxon>
        <taxon>Marasmiineae</taxon>
        <taxon>Mycenaceae</taxon>
        <taxon>Mycena</taxon>
    </lineage>
</organism>
<proteinExistence type="predicted"/>
<gene>
    <name evidence="2" type="ORF">GGX14DRAFT_673476</name>
</gene>
<sequence>MPPPLIGGKCPSALAYGVVRYRTLEPHVKALLAGWRAGRRPGVQPLVGWRADRRPGLLSPDARAGPLAQRATHLMYGARAAEQTCLNGLTPRRGKAGRTAAVRGRPAGARGVGARAGGARVAQKQREEAGRRREYTPDFGNIILIMHSVPREWVIADFDVVLDAHRYVYGTTSRREMEEVGPLASGATANIPRNAACPGGRLPTRPISPQGEGGCRRRQLMHPGGNGACPVLGRRLAVDHYVVPFRGNLNIPIEL</sequence>
<evidence type="ECO:0000313" key="2">
    <source>
        <dbReference type="EMBL" id="KAJ7196256.1"/>
    </source>
</evidence>
<keyword evidence="3" id="KW-1185">Reference proteome</keyword>
<dbReference type="EMBL" id="JARJCW010000085">
    <property type="protein sequence ID" value="KAJ7196256.1"/>
    <property type="molecule type" value="Genomic_DNA"/>
</dbReference>
<evidence type="ECO:0000313" key="3">
    <source>
        <dbReference type="Proteomes" id="UP001219525"/>
    </source>
</evidence>
<protein>
    <submittedName>
        <fullName evidence="2">Uncharacterized protein</fullName>
    </submittedName>
</protein>
<comment type="caution">
    <text evidence="2">The sequence shown here is derived from an EMBL/GenBank/DDBJ whole genome shotgun (WGS) entry which is preliminary data.</text>
</comment>
<feature type="region of interest" description="Disordered" evidence="1">
    <location>
        <begin position="194"/>
        <end position="215"/>
    </location>
</feature>
<dbReference type="AlphaFoldDB" id="A0AAD6UW15"/>
<accession>A0AAD6UW15</accession>
<name>A0AAD6UW15_9AGAR</name>
<dbReference type="Proteomes" id="UP001219525">
    <property type="component" value="Unassembled WGS sequence"/>
</dbReference>
<evidence type="ECO:0000256" key="1">
    <source>
        <dbReference type="SAM" id="MobiDB-lite"/>
    </source>
</evidence>
<reference evidence="2" key="1">
    <citation type="submission" date="2023-03" db="EMBL/GenBank/DDBJ databases">
        <title>Massive genome expansion in bonnet fungi (Mycena s.s.) driven by repeated elements and novel gene families across ecological guilds.</title>
        <authorList>
            <consortium name="Lawrence Berkeley National Laboratory"/>
            <person name="Harder C.B."/>
            <person name="Miyauchi S."/>
            <person name="Viragh M."/>
            <person name="Kuo A."/>
            <person name="Thoen E."/>
            <person name="Andreopoulos B."/>
            <person name="Lu D."/>
            <person name="Skrede I."/>
            <person name="Drula E."/>
            <person name="Henrissat B."/>
            <person name="Morin E."/>
            <person name="Kohler A."/>
            <person name="Barry K."/>
            <person name="LaButti K."/>
            <person name="Morin E."/>
            <person name="Salamov A."/>
            <person name="Lipzen A."/>
            <person name="Mereny Z."/>
            <person name="Hegedus B."/>
            <person name="Baldrian P."/>
            <person name="Stursova M."/>
            <person name="Weitz H."/>
            <person name="Taylor A."/>
            <person name="Grigoriev I.V."/>
            <person name="Nagy L.G."/>
            <person name="Martin F."/>
            <person name="Kauserud H."/>
        </authorList>
    </citation>
    <scope>NUCLEOTIDE SEQUENCE</scope>
    <source>
        <strain evidence="2">9144</strain>
    </source>
</reference>